<dbReference type="EMBL" id="CP126446">
    <property type="protein sequence ID" value="WIF99489.1"/>
    <property type="molecule type" value="Genomic_DNA"/>
</dbReference>
<gene>
    <name evidence="2" type="ORF">QNI29_07480</name>
</gene>
<sequence>MTRNKLTETRKDGVIMTTTSSKNTRNQTTNGVLNPRSTGFNMAIIYGLLFVPLMLVMDKEITVDLLAIPALLLYVLVQLIESFITKGKKATVPQWLIVGSFVVSVLTAVIMAIVSS</sequence>
<evidence type="ECO:0000313" key="3">
    <source>
        <dbReference type="Proteomes" id="UP001236652"/>
    </source>
</evidence>
<feature type="transmembrane region" description="Helical" evidence="1">
    <location>
        <begin position="38"/>
        <end position="56"/>
    </location>
</feature>
<dbReference type="RefSeq" id="WP_284526942.1">
    <property type="nucleotide sequence ID" value="NZ_CP126446.1"/>
</dbReference>
<protein>
    <submittedName>
        <fullName evidence="2">Uncharacterized protein</fullName>
    </submittedName>
</protein>
<feature type="transmembrane region" description="Helical" evidence="1">
    <location>
        <begin position="63"/>
        <end position="80"/>
    </location>
</feature>
<keyword evidence="1" id="KW-0472">Membrane</keyword>
<accession>A0ABY8V4H5</accession>
<keyword evidence="1" id="KW-0812">Transmembrane</keyword>
<organism evidence="2 3">
    <name type="scientific">Pontibacillus chungwhensis</name>
    <dbReference type="NCBI Taxonomy" id="265426"/>
    <lineage>
        <taxon>Bacteria</taxon>
        <taxon>Bacillati</taxon>
        <taxon>Bacillota</taxon>
        <taxon>Bacilli</taxon>
        <taxon>Bacillales</taxon>
        <taxon>Bacillaceae</taxon>
        <taxon>Pontibacillus</taxon>
    </lineage>
</organism>
<dbReference type="Proteomes" id="UP001236652">
    <property type="component" value="Chromosome"/>
</dbReference>
<keyword evidence="1" id="KW-1133">Transmembrane helix</keyword>
<proteinExistence type="predicted"/>
<name>A0ABY8V4H5_9BACI</name>
<evidence type="ECO:0000313" key="2">
    <source>
        <dbReference type="EMBL" id="WIF99489.1"/>
    </source>
</evidence>
<keyword evidence="3" id="KW-1185">Reference proteome</keyword>
<feature type="transmembrane region" description="Helical" evidence="1">
    <location>
        <begin position="92"/>
        <end position="114"/>
    </location>
</feature>
<evidence type="ECO:0000256" key="1">
    <source>
        <dbReference type="SAM" id="Phobius"/>
    </source>
</evidence>
<reference evidence="2 3" key="1">
    <citation type="submission" date="2023-05" db="EMBL/GenBank/DDBJ databases">
        <title>Comparative genomics reveals the evidence of polycyclic aromatic hydrocarbons degradation in moderately halophilic genus Pontibacillus.</title>
        <authorList>
            <person name="Yang H."/>
            <person name="Qian Z."/>
        </authorList>
    </citation>
    <scope>NUCLEOTIDE SEQUENCE [LARGE SCALE GENOMIC DNA]</scope>
    <source>
        <strain evidence="3">HN14</strain>
    </source>
</reference>